<dbReference type="Pfam" id="PF13988">
    <property type="entry name" value="DUF4225"/>
    <property type="match status" value="1"/>
</dbReference>
<dbReference type="AlphaFoldDB" id="A0A495RJ91"/>
<sequence length="270" mass="29592">MLTTLLINVDNGTMTYEQGSEKIKEEEDSLWNQSFQWLTNGLSIFGGVGMVMAGWALCSTGVGCLIGAPLVLHGANSVYEGTVGVASGIANLMDGKNRDLNINGPLRQVYQSSATELGFDASVGTLTYDLVDFGISIRGKLKLVPKLNEFGDPKFKLFFYGRQDLERAYLQMSRKLLGAEIFSDTLSLINVYEDLKKAFVLDSDTQQVSMVISEPEKISNVKDILDDCSLVVTITGNNENTPGYYLCERSDGSQYKRDYSGNITEGGLTH</sequence>
<name>A0A495RJ91_9GAMM</name>
<dbReference type="InterPro" id="IPR025320">
    <property type="entry name" value="DUF4225"/>
</dbReference>
<dbReference type="EMBL" id="RBWY01000001">
    <property type="protein sequence ID" value="RKS87439.1"/>
    <property type="molecule type" value="Genomic_DNA"/>
</dbReference>
<comment type="caution">
    <text evidence="1">The sequence shown here is derived from an EMBL/GenBank/DDBJ whole genome shotgun (WGS) entry which is preliminary data.</text>
</comment>
<organism evidence="1 2">
    <name type="scientific">Orbus hercynius</name>
    <dbReference type="NCBI Taxonomy" id="593135"/>
    <lineage>
        <taxon>Bacteria</taxon>
        <taxon>Pseudomonadati</taxon>
        <taxon>Pseudomonadota</taxon>
        <taxon>Gammaproteobacteria</taxon>
        <taxon>Orbales</taxon>
        <taxon>Orbaceae</taxon>
        <taxon>Orbus</taxon>
    </lineage>
</organism>
<evidence type="ECO:0000313" key="1">
    <source>
        <dbReference type="EMBL" id="RKS87439.1"/>
    </source>
</evidence>
<reference evidence="1 2" key="1">
    <citation type="submission" date="2018-10" db="EMBL/GenBank/DDBJ databases">
        <title>Genomic Encyclopedia of Type Strains, Phase IV (KMG-IV): sequencing the most valuable type-strain genomes for metagenomic binning, comparative biology and taxonomic classification.</title>
        <authorList>
            <person name="Goeker M."/>
        </authorList>
    </citation>
    <scope>NUCLEOTIDE SEQUENCE [LARGE SCALE GENOMIC DNA]</scope>
    <source>
        <strain evidence="1 2">DSM 22228</strain>
    </source>
</reference>
<evidence type="ECO:0000313" key="2">
    <source>
        <dbReference type="Proteomes" id="UP000278542"/>
    </source>
</evidence>
<dbReference type="Proteomes" id="UP000278542">
    <property type="component" value="Unassembled WGS sequence"/>
</dbReference>
<accession>A0A495RJ91</accession>
<gene>
    <name evidence="1" type="ORF">DES39_0671</name>
</gene>
<keyword evidence="2" id="KW-1185">Reference proteome</keyword>
<protein>
    <submittedName>
        <fullName evidence="1">Uncharacterized protein DUF4225</fullName>
    </submittedName>
</protein>
<dbReference type="RefSeq" id="WP_170143327.1">
    <property type="nucleotide sequence ID" value="NZ_RBWY01000001.1"/>
</dbReference>
<proteinExistence type="predicted"/>